<name>A0A1I2UK42_9ACTN</name>
<dbReference type="Proteomes" id="UP000181942">
    <property type="component" value="Unassembled WGS sequence"/>
</dbReference>
<organism evidence="1 2">
    <name type="scientific">Streptomyces mirabilis</name>
    <dbReference type="NCBI Taxonomy" id="68239"/>
    <lineage>
        <taxon>Bacteria</taxon>
        <taxon>Bacillati</taxon>
        <taxon>Actinomycetota</taxon>
        <taxon>Actinomycetes</taxon>
        <taxon>Kitasatosporales</taxon>
        <taxon>Streptomycetaceae</taxon>
        <taxon>Streptomyces</taxon>
    </lineage>
</organism>
<dbReference type="EMBL" id="FONR01000027">
    <property type="protein sequence ID" value="SFG75101.1"/>
    <property type="molecule type" value="Genomic_DNA"/>
</dbReference>
<protein>
    <submittedName>
        <fullName evidence="1">Uncharacterized protein</fullName>
    </submittedName>
</protein>
<gene>
    <name evidence="1" type="ORF">SAMN02787118_127114</name>
</gene>
<accession>A0A1I2UK42</accession>
<proteinExistence type="predicted"/>
<sequence length="42" mass="4282">MITNALPLPARTTNMAPAAISMGSKLLTLPPAPVLRAPLTIG</sequence>
<dbReference type="RefSeq" id="WP_256259342.1">
    <property type="nucleotide sequence ID" value="NZ_FONR01000027.1"/>
</dbReference>
<evidence type="ECO:0000313" key="2">
    <source>
        <dbReference type="Proteomes" id="UP000181942"/>
    </source>
</evidence>
<dbReference type="AlphaFoldDB" id="A0A1I2UK42"/>
<reference evidence="1 2" key="1">
    <citation type="submission" date="2016-10" db="EMBL/GenBank/DDBJ databases">
        <authorList>
            <person name="de Groot N.N."/>
        </authorList>
    </citation>
    <scope>NUCLEOTIDE SEQUENCE [LARGE SCALE GENOMIC DNA]</scope>
    <source>
        <strain evidence="1 2">OK461</strain>
    </source>
</reference>
<evidence type="ECO:0000313" key="1">
    <source>
        <dbReference type="EMBL" id="SFG75101.1"/>
    </source>
</evidence>